<dbReference type="Gene3D" id="3.30.70.660">
    <property type="entry name" value="Pseudouridine synthase I, catalytic domain, C-terminal subdomain"/>
    <property type="match status" value="1"/>
</dbReference>
<dbReference type="RefSeq" id="WP_193503183.1">
    <property type="nucleotide sequence ID" value="NZ_JADCKC010000004.1"/>
</dbReference>
<evidence type="ECO:0000313" key="7">
    <source>
        <dbReference type="EMBL" id="MBE5038730.1"/>
    </source>
</evidence>
<dbReference type="InterPro" id="IPR001406">
    <property type="entry name" value="PsdUridine_synth_TruA"/>
</dbReference>
<evidence type="ECO:0000256" key="2">
    <source>
        <dbReference type="ARBA" id="ARBA00022694"/>
    </source>
</evidence>
<accession>A0ABR9R6R5</accession>
<dbReference type="PIRSF" id="PIRSF001430">
    <property type="entry name" value="tRNA_psdUrid_synth"/>
    <property type="match status" value="1"/>
</dbReference>
<keyword evidence="2 4" id="KW-0819">tRNA processing</keyword>
<dbReference type="CDD" id="cd02570">
    <property type="entry name" value="PseudoU_synth_EcTruA"/>
    <property type="match status" value="1"/>
</dbReference>
<evidence type="ECO:0000259" key="6">
    <source>
        <dbReference type="Pfam" id="PF01416"/>
    </source>
</evidence>
<comment type="caution">
    <text evidence="4">Lacks conserved residue(s) required for the propagation of feature annotation.</text>
</comment>
<comment type="function">
    <text evidence="4">Formation of pseudouridine at positions 38, 39 and 40 in the anticodon stem and loop of transfer RNAs.</text>
</comment>
<comment type="similarity">
    <text evidence="1 4 5">Belongs to the tRNA pseudouridine synthase TruA family.</text>
</comment>
<dbReference type="PANTHER" id="PTHR11142">
    <property type="entry name" value="PSEUDOURIDYLATE SYNTHASE"/>
    <property type="match status" value="1"/>
</dbReference>
<protein>
    <recommendedName>
        <fullName evidence="4">tRNA pseudouridine synthase A</fullName>
        <ecNumber evidence="4">5.4.99.12</ecNumber>
    </recommendedName>
    <alternativeName>
        <fullName evidence="4">tRNA pseudouridine(38-40) synthase</fullName>
    </alternativeName>
    <alternativeName>
        <fullName evidence="4">tRNA pseudouridylate synthase I</fullName>
    </alternativeName>
    <alternativeName>
        <fullName evidence="4">tRNA-uridine isomerase I</fullName>
    </alternativeName>
</protein>
<dbReference type="Gene3D" id="3.30.70.580">
    <property type="entry name" value="Pseudouridine synthase I, catalytic domain, N-terminal subdomain"/>
    <property type="match status" value="1"/>
</dbReference>
<organism evidence="7 8">
    <name type="scientific">Gemmiger gallinarum</name>
    <dbReference type="NCBI Taxonomy" id="2779354"/>
    <lineage>
        <taxon>Bacteria</taxon>
        <taxon>Bacillati</taxon>
        <taxon>Bacillota</taxon>
        <taxon>Clostridia</taxon>
        <taxon>Eubacteriales</taxon>
        <taxon>Gemmiger</taxon>
    </lineage>
</organism>
<evidence type="ECO:0000256" key="4">
    <source>
        <dbReference type="HAMAP-Rule" id="MF_00171"/>
    </source>
</evidence>
<dbReference type="EC" id="5.4.99.12" evidence="4"/>
<dbReference type="InterPro" id="IPR020097">
    <property type="entry name" value="PsdUridine_synth_TruA_a/b_dom"/>
</dbReference>
<dbReference type="InterPro" id="IPR020103">
    <property type="entry name" value="PsdUridine_synth_cat_dom_sf"/>
</dbReference>
<dbReference type="InterPro" id="IPR020095">
    <property type="entry name" value="PsdUridine_synth_TruA_C"/>
</dbReference>
<dbReference type="NCBIfam" id="TIGR00071">
    <property type="entry name" value="hisT_truA"/>
    <property type="match status" value="1"/>
</dbReference>
<reference evidence="7 8" key="1">
    <citation type="submission" date="2020-10" db="EMBL/GenBank/DDBJ databases">
        <title>ChiBAC.</title>
        <authorList>
            <person name="Zenner C."/>
            <person name="Hitch T.C.A."/>
            <person name="Clavel T."/>
        </authorList>
    </citation>
    <scope>NUCLEOTIDE SEQUENCE [LARGE SCALE GENOMIC DNA]</scope>
    <source>
        <strain evidence="7 8">DSM 109015</strain>
    </source>
</reference>
<dbReference type="InterPro" id="IPR020094">
    <property type="entry name" value="TruA/RsuA/RluB/E/F_N"/>
</dbReference>
<dbReference type="EMBL" id="JADCKC010000004">
    <property type="protein sequence ID" value="MBE5038730.1"/>
    <property type="molecule type" value="Genomic_DNA"/>
</dbReference>
<name>A0ABR9R6R5_9FIRM</name>
<comment type="catalytic activity">
    <reaction evidence="4 5">
        <text>uridine(38/39/40) in tRNA = pseudouridine(38/39/40) in tRNA</text>
        <dbReference type="Rhea" id="RHEA:22376"/>
        <dbReference type="Rhea" id="RHEA-COMP:10085"/>
        <dbReference type="Rhea" id="RHEA-COMP:10087"/>
        <dbReference type="ChEBI" id="CHEBI:65314"/>
        <dbReference type="ChEBI" id="CHEBI:65315"/>
        <dbReference type="EC" id="5.4.99.12"/>
    </reaction>
</comment>
<dbReference type="SUPFAM" id="SSF55120">
    <property type="entry name" value="Pseudouridine synthase"/>
    <property type="match status" value="1"/>
</dbReference>
<comment type="caution">
    <text evidence="7">The sequence shown here is derived from an EMBL/GenBank/DDBJ whole genome shotgun (WGS) entry which is preliminary data.</text>
</comment>
<comment type="subunit">
    <text evidence="4">Homodimer.</text>
</comment>
<dbReference type="PANTHER" id="PTHR11142:SF0">
    <property type="entry name" value="TRNA PSEUDOURIDINE SYNTHASE-LIKE 1"/>
    <property type="match status" value="1"/>
</dbReference>
<evidence type="ECO:0000256" key="5">
    <source>
        <dbReference type="RuleBase" id="RU003792"/>
    </source>
</evidence>
<dbReference type="GO" id="GO:0160147">
    <property type="term" value="F:tRNA pseudouridine(38-40) synthase activity"/>
    <property type="evidence" value="ECO:0007669"/>
    <property type="project" value="UniProtKB-EC"/>
</dbReference>
<feature type="active site" description="Nucleophile" evidence="4">
    <location>
        <position position="51"/>
    </location>
</feature>
<dbReference type="Proteomes" id="UP000768567">
    <property type="component" value="Unassembled WGS sequence"/>
</dbReference>
<feature type="domain" description="Pseudouridine synthase I TruA alpha/beta" evidence="6">
    <location>
        <begin position="142"/>
        <end position="247"/>
    </location>
</feature>
<feature type="binding site" evidence="4">
    <location>
        <position position="109"/>
    </location>
    <ligand>
        <name>substrate</name>
    </ligand>
</feature>
<evidence type="ECO:0000256" key="3">
    <source>
        <dbReference type="ARBA" id="ARBA00023235"/>
    </source>
</evidence>
<sequence length="266" mass="28863">MNVLLRLAYKGTRYAGFQVQPNAMTVCQAFQDALEAVLGERPDVKGCSRTDAGVHALDFALNFHYDGHIPPFRLVLALNAHLPEDIRVKSARPVPEDFHARYAAHAKTYCYRIRNSAVDDPFDWDTCWRTAGALDVAAMQAAADQLVGTHDFRAFCAAGSGPAAHGDTVRTITACTVERRGELVTVTVTADGYLYNMVRILAGTLVEAGRGKLDPAALPDILAKGDRRRAGATLPARGLFLIRVDYPEQALQPAENSAPKAESPES</sequence>
<evidence type="ECO:0000256" key="1">
    <source>
        <dbReference type="ARBA" id="ARBA00009375"/>
    </source>
</evidence>
<proteinExistence type="inferred from homology"/>
<gene>
    <name evidence="4 7" type="primary">truA</name>
    <name evidence="7" type="ORF">INF35_13120</name>
</gene>
<dbReference type="HAMAP" id="MF_00171">
    <property type="entry name" value="TruA"/>
    <property type="match status" value="1"/>
</dbReference>
<dbReference type="Pfam" id="PF01416">
    <property type="entry name" value="PseudoU_synth_1"/>
    <property type="match status" value="2"/>
</dbReference>
<keyword evidence="8" id="KW-1185">Reference proteome</keyword>
<evidence type="ECO:0000313" key="8">
    <source>
        <dbReference type="Proteomes" id="UP000768567"/>
    </source>
</evidence>
<feature type="domain" description="Pseudouridine synthase I TruA alpha/beta" evidence="6">
    <location>
        <begin position="8"/>
        <end position="102"/>
    </location>
</feature>
<keyword evidence="3 4" id="KW-0413">Isomerase</keyword>